<dbReference type="AlphaFoldDB" id="A0A8H3NVX9"/>
<organism evidence="2 3">
    <name type="scientific">Aspergillus udagawae</name>
    <dbReference type="NCBI Taxonomy" id="91492"/>
    <lineage>
        <taxon>Eukaryota</taxon>
        <taxon>Fungi</taxon>
        <taxon>Dikarya</taxon>
        <taxon>Ascomycota</taxon>
        <taxon>Pezizomycotina</taxon>
        <taxon>Eurotiomycetes</taxon>
        <taxon>Eurotiomycetidae</taxon>
        <taxon>Eurotiales</taxon>
        <taxon>Aspergillaceae</taxon>
        <taxon>Aspergillus</taxon>
        <taxon>Aspergillus subgen. Fumigati</taxon>
    </lineage>
</organism>
<accession>A0A8H3NVX9</accession>
<evidence type="ECO:0000256" key="1">
    <source>
        <dbReference type="SAM" id="Phobius"/>
    </source>
</evidence>
<evidence type="ECO:0000313" key="3">
    <source>
        <dbReference type="Proteomes" id="UP000465221"/>
    </source>
</evidence>
<proteinExistence type="predicted"/>
<keyword evidence="1" id="KW-0812">Transmembrane</keyword>
<comment type="caution">
    <text evidence="2">The sequence shown here is derived from an EMBL/GenBank/DDBJ whole genome shotgun (WGS) entry which is preliminary data.</text>
</comment>
<dbReference type="Proteomes" id="UP000465221">
    <property type="component" value="Unassembled WGS sequence"/>
</dbReference>
<feature type="transmembrane region" description="Helical" evidence="1">
    <location>
        <begin position="6"/>
        <end position="26"/>
    </location>
</feature>
<reference evidence="2 3" key="1">
    <citation type="submission" date="2020-01" db="EMBL/GenBank/DDBJ databases">
        <title>Draft genome sequence of Aspergillus udagawae IFM 46972.</title>
        <authorList>
            <person name="Takahashi H."/>
            <person name="Yaguchi T."/>
        </authorList>
    </citation>
    <scope>NUCLEOTIDE SEQUENCE [LARGE SCALE GENOMIC DNA]</scope>
    <source>
        <strain evidence="2 3">IFM 46972</strain>
    </source>
</reference>
<dbReference type="EMBL" id="BLKC01000037">
    <property type="protein sequence ID" value="GFF39330.1"/>
    <property type="molecule type" value="Genomic_DNA"/>
</dbReference>
<evidence type="ECO:0000313" key="2">
    <source>
        <dbReference type="EMBL" id="GFF39330.1"/>
    </source>
</evidence>
<protein>
    <submittedName>
        <fullName evidence="2">Uncharacterized protein</fullName>
    </submittedName>
</protein>
<keyword evidence="1" id="KW-0472">Membrane</keyword>
<name>A0A8H3NVX9_9EURO</name>
<gene>
    <name evidence="2" type="ORF">IFM46972_05848</name>
</gene>
<keyword evidence="1" id="KW-1133">Transmembrane helix</keyword>
<sequence length="93" mass="10435">MAPWAIRISLGALAQTIVGAWLLTALEQQMSLEAKLAWHLRLRKVLVSRLPASLPLPRHIDNSRLRLIFGVLPNEYEAMLSSRGEIAAYLEFA</sequence>